<dbReference type="GO" id="GO:1901336">
    <property type="term" value="P:lactone biosynthetic process"/>
    <property type="evidence" value="ECO:0007669"/>
    <property type="project" value="UniProtKB-ARBA"/>
</dbReference>
<keyword evidence="2" id="KW-0596">Phosphopantetheine</keyword>
<keyword evidence="3" id="KW-0597">Phosphoprotein</keyword>
<dbReference type="CDD" id="cd02440">
    <property type="entry name" value="AdoMet_MTases"/>
    <property type="match status" value="1"/>
</dbReference>
<dbReference type="InterPro" id="IPR001227">
    <property type="entry name" value="Ac_transferase_dom_sf"/>
</dbReference>
<keyword evidence="11" id="KW-0511">Multifunctional enzyme</keyword>
<evidence type="ECO:0000256" key="1">
    <source>
        <dbReference type="ARBA" id="ARBA00004141"/>
    </source>
</evidence>
<dbReference type="InterPro" id="IPR020807">
    <property type="entry name" value="PKS_DH"/>
</dbReference>
<feature type="region of interest" description="N-terminal hotdog fold" evidence="13">
    <location>
        <begin position="1727"/>
        <end position="1856"/>
    </location>
</feature>
<dbReference type="Pfam" id="PF16197">
    <property type="entry name" value="KAsynt_C_assoc"/>
    <property type="match status" value="1"/>
</dbReference>
<feature type="transmembrane region" description="Helical" evidence="14">
    <location>
        <begin position="276"/>
        <end position="295"/>
    </location>
</feature>
<dbReference type="GO" id="GO:0006811">
    <property type="term" value="P:monoatomic ion transport"/>
    <property type="evidence" value="ECO:0007669"/>
    <property type="project" value="UniProtKB-KW"/>
</dbReference>
<evidence type="ECO:0000256" key="14">
    <source>
        <dbReference type="SAM" id="Phobius"/>
    </source>
</evidence>
<evidence type="ECO:0000256" key="7">
    <source>
        <dbReference type="ARBA" id="ARBA00022989"/>
    </source>
</evidence>
<feature type="transmembrane region" description="Helical" evidence="14">
    <location>
        <begin position="413"/>
        <end position="431"/>
    </location>
</feature>
<dbReference type="GO" id="GO:0016491">
    <property type="term" value="F:oxidoreductase activity"/>
    <property type="evidence" value="ECO:0007669"/>
    <property type="project" value="UniProtKB-KW"/>
</dbReference>
<dbReference type="SUPFAM" id="SSF51735">
    <property type="entry name" value="NAD(P)-binding Rossmann-fold domains"/>
    <property type="match status" value="2"/>
</dbReference>
<feature type="signal peptide" evidence="15">
    <location>
        <begin position="1"/>
        <end position="26"/>
    </location>
</feature>
<evidence type="ECO:0000256" key="9">
    <source>
        <dbReference type="ARBA" id="ARBA00023065"/>
    </source>
</evidence>
<feature type="transmembrane region" description="Helical" evidence="14">
    <location>
        <begin position="307"/>
        <end position="332"/>
    </location>
</feature>
<dbReference type="InterPro" id="IPR014030">
    <property type="entry name" value="Ketoacyl_synth_N"/>
</dbReference>
<dbReference type="FunFam" id="3.40.50.720:FF:000209">
    <property type="entry name" value="Polyketide synthase Pks12"/>
    <property type="match status" value="1"/>
</dbReference>
<evidence type="ECO:0000256" key="5">
    <source>
        <dbReference type="ARBA" id="ARBA00022692"/>
    </source>
</evidence>
<gene>
    <name evidence="19" type="ORF">FUG_LOCUS331671</name>
</gene>
<dbReference type="Gene3D" id="3.10.129.110">
    <property type="entry name" value="Polyketide synthase dehydratase"/>
    <property type="match status" value="1"/>
</dbReference>
<keyword evidence="5 14" id="KW-0812">Transmembrane</keyword>
<dbReference type="SUPFAM" id="SSF52343">
    <property type="entry name" value="Ferredoxin reductase-like, C-terminal NADP-linked domain"/>
    <property type="match status" value="1"/>
</dbReference>
<evidence type="ECO:0000259" key="17">
    <source>
        <dbReference type="PROSITE" id="PS52004"/>
    </source>
</evidence>
<dbReference type="Gene3D" id="3.40.50.80">
    <property type="entry name" value="Nucleotide-binding domain of ferredoxin-NADP reductase (FNR) module"/>
    <property type="match status" value="1"/>
</dbReference>
<evidence type="ECO:0000256" key="15">
    <source>
        <dbReference type="SAM" id="SignalP"/>
    </source>
</evidence>
<evidence type="ECO:0000256" key="12">
    <source>
        <dbReference type="ARBA" id="ARBA00023315"/>
    </source>
</evidence>
<dbReference type="SUPFAM" id="SSF55048">
    <property type="entry name" value="Probable ACP-binding domain of malonyl-CoA ACP transacylase"/>
    <property type="match status" value="1"/>
</dbReference>
<dbReference type="CDD" id="cd05195">
    <property type="entry name" value="enoyl_red"/>
    <property type="match status" value="1"/>
</dbReference>
<dbReference type="Gene3D" id="3.40.47.10">
    <property type="match status" value="1"/>
</dbReference>
<feature type="transmembrane region" description="Helical" evidence="14">
    <location>
        <begin position="352"/>
        <end position="374"/>
    </location>
</feature>
<dbReference type="InterPro" id="IPR056501">
    <property type="entry name" value="NAD-bd_HRPKS_sdrA"/>
</dbReference>
<dbReference type="GO" id="GO:0006633">
    <property type="term" value="P:fatty acid biosynthetic process"/>
    <property type="evidence" value="ECO:0007669"/>
    <property type="project" value="TreeGrafter"/>
</dbReference>
<dbReference type="Gene3D" id="3.40.50.150">
    <property type="entry name" value="Vaccinia Virus protein VP39"/>
    <property type="match status" value="1"/>
</dbReference>
<dbReference type="InterPro" id="IPR050091">
    <property type="entry name" value="PKS_NRPS_Biosynth_Enz"/>
</dbReference>
<dbReference type="InterPro" id="IPR057326">
    <property type="entry name" value="KR_dom"/>
</dbReference>
<keyword evidence="7 14" id="KW-1133">Transmembrane helix</keyword>
<dbReference type="InterPro" id="IPR013154">
    <property type="entry name" value="ADH-like_N"/>
</dbReference>
<dbReference type="Gene3D" id="1.10.1200.10">
    <property type="entry name" value="ACP-like"/>
    <property type="match status" value="1"/>
</dbReference>
<feature type="domain" description="Carrier" evidence="16">
    <location>
        <begin position="3175"/>
        <end position="3252"/>
    </location>
</feature>
<dbReference type="SUPFAM" id="SSF50129">
    <property type="entry name" value="GroES-like"/>
    <property type="match status" value="1"/>
</dbReference>
<sequence>MRPSTSLSLPATLLLALLTLPLTVSATELLQGYGRNDYPLPCAQACTWAMPTALDCPEYASMSAEERAAAYPSAACMGNDTWYLTSIAWCIDSYCSKNTKPYKIEKFWWTKMIYQVQSIKFSYAEALAQVNTKTPPKPMSPDLTVLNRTISIDDATYNSYLNAVKGYIAIGKNESKYSLLVFLSCVVIPIGFSLLRLLPIPTSIRSKFYAYIIDPPAWGKRHSVPTFGLGIVPTRGQALFILYIIVINALATFDGYPRYTPNAYFPDRRYELMRHIGNRAGIIAFANIPVIILYAGRNSLLLRLTNWSYSTFILLHRWVAMVCVIQVILHSLMWLQIMVEAHSHATVVKSPYWQWGIVGTVAFSLLLPFSILPFRRALYEIFLIVHICLAVVVMAGSWYHIWYLFEDTSGFEIWLIIAIAVWGYERFLRILRISRHGIKKAYIRRADEKYLQIDIPDMDAHGHCFIYFPTLSWRVWENHPFSIVNCSKGQLEGQASHSSSSSQVEGKSASPTSASMFKEVGMVAVNTPSSVTATNTTKSGITLFVSPEHGLTARLPEKADTGISIPIFVECSYGHEDPTRFMPTTDYPNTLAIAGGVGVTAVLPALQGSLSMYARPLGTSKLYWGTKNRGLVNTVKRMIVDGDSYRDEEGNGSASNWGHFGAHVTIGSRMDIRQVLTSELQSTAGGTTVIVCGPQQMCDDARNVCAGLARHGVVVEGSIGILVRRRATTRRRIYVLTSLVAKKVIRTGTSSVTSLSILHNKPAPMPACIWGPRAKIPPELRREHASVKSQNSPTMINDTGPEAIKQNGYAATNGSQTNGGHSFETTGNVAVNGNSTNTPPAEPIAICGMSVRLPGGLHSPQDLWEFLVSKGDARGPVPESRYNASSYWSEKMKPGTVKTQYGYFLDESIDIASVDTSFFTMRKDEVGKADPQQRQMLEVARECLEDAGEFDWKGRPIGCFMGSFGEDWVEMFAKEAQQYGIYRVMGYGDFMLSNRVSYELDLMGPSQVVRTGCSASLVALHEACLALSRGDCEGAIVGGANLIMAPGMTVAMTEQGVLSPDGSCKTFSADANGYARGEAISAIFVKPLSAAIRDGNPIRAVIRSTASNSDGRGTAGGIQVPNDIAQETLIRRAYKMAGIDDYSQTAFVECHGTGTAIGDPIETKAVGRVFGPSGGVLIGSVKPNLGHSEGASGLTSLIKAVMALENRTIPPNIKLSQPNPAIPWTSCGLSVPTEPTTWPSSKHERISVNSFGIGGTNAHVIIDSACSFNIAHPVGRSATAPQLLVFSANGTDSLRQMITNYENYAEKNPEKIDDLAFTLGHKREYLPHRAFAVASPLGPITVSPVSKVGNKPNIIMVFTGQGAQWPQMGSDLMHSPQFPTFRKAIAALDAHLHSLEDGPDWTIEEELQKSPKISRLGSAELSQPLCTAMQVALVDTLASIGVRPEAVVGHSSGEVAGAYAAGAITATEAITIAYYRGLVTKRQTKPGSMAAIGMGANSVEQYLQSGVVIACENSPSSVTIAGDTEAVESTIGAIKASKPDVMARLLQVDMAYHSHHMKEIGDDYFALMQDKISPKKPTKLFYSSVTGNTLTESHQFGPRYWQTNMESRVCFSPAVSEIINQGTIKNAMFLEVGPHSALAGPLRQIQTQRSSSFPYVSVLTRHKNDVECFLTCAGSLFNLNARVDLTKVIAKGSVLPDLPRYPWNHSERHWYESRLTNEWRHREYKYHDLLGIRILESTDFNILFRNLFHLDNAPWIRDHMVGDDIIFPFAGYAGMIGEAIRQVTHVEEGFKMRAVRVSTALVLNEGKPVEIMSTLRRKRLTDSLDSEWWEFTIASYNGTSWTKHCSGEATSQREKLATAGTHKRFLRKVDIGRCYESLARSGLNFGPDFQLLSEIRSDTVDQKAQSKVLGKSGEEVDYHLHPTVIDASLQLLSVAVSRGFADRFDKTMVPTHIDEMCVYRPTITDSFDIRANACYTSTGSVTGGGQIADSKGQLVLTISDIKLTTVGDQNGGKPVEPTARSEWAHHVDFLDPKTLIKPAIDRSDHMPDLTRLSNLCMVHTKRSISELDSTTEHMHKYKAWVDRQIKIDDIGSLESLSNDEIESQIDAMMTSLKQTSAKDAAIAIEKVFANTSDMFTGSREPLDILLSDGTLNRLYTFMDQCDESELFKYLAHSKPNLRVLEIGAGTGGSTSQLLKYLAPVGKVLFSNYTYTDISSGFFESAKKRFNEFSNMEFATLDISRDPSEQGFDGREYDLILATNVIHATKSLNESLKNVRKLLSSDGRFLLHELTPTSKWINYIFGTLPGWWYGEADGRRHEPYISVERWGVELQAAGFEVPDAAVLDTAEPNHLNAMILSRPAIKRDSTKAVELLTISDVETEGEVTLRKSLEKRGHSVSRRTIFDQPITTGHSIIALLDEDEPFFENIDKERFEAFKLLTSNLKDISLLWITHVSQMQCSDPRFGQIMGISRALRSEMLLDFGTCEVDDVVASSEKIVDVFERFQTRKEDESLKPDYEYAIVNNTVHVGRIYPFSAQDNLLMSSQDDPVALRTSKPGRLDALHWASYQSPTLTDDDVEIKVQAAGLNFKDVLCAMGIVDGENGFGLEGAGVVNRVGPNVSDLQVGDRVFFIAHDSFATHVTMSENLCEKIPDDLSYEDAATMPCVFATSYHSIFNMGNLKKGQSMLIHSACGGVGIATIQLAQMVGAKIYATVSSEEKIKYLQDNFGLDRSCIFNSRDDSFVQQLMHKTGGEGVDLALNSLSGELLHATWKCIAEFGRMVEIGKRDLIGSGKLDMSPFLDNRTYSCVDLDQLCYKRGRVAKELLKDVIRLYKDGHIHPIRPIKVYRPDNILDSFRFMQQGVHLGKIVVSMDTTSGPSLKVESRKQIVTMDPSASYLLVGGLGGLGRSISRWMIQRGARHLIYLSRSAGTNEKHRDVQQELESLGCKVDFVQGSINDLDNVNAAVARADGRLKGVLQMSMVLADQSFGRMTIDEWNIAVDPKITGTWNLHNATMSVNADLDFFILFSSLSGVIGQPGQVNYAGANTFLDAFSKYRKGLGLPACSIDIGAVEEVGYLAENNSIMQKLKVTGFNGTVSEHEFLDALGAAMAKTSDDFCLGFRPDVSLSDPSNRSLWKKDIRMAAFHNNGGTTGASTGATNDELKSFISKAKQDPSILKQAESAHLLAREIGKKVYGLLLKPVEDLQTASSLSELGMDSLVAIEVRQWWKTIFQFDISVLEMMAMGSLDMLGAHAAKGLQHVFGST</sequence>
<dbReference type="InterPro" id="IPR014043">
    <property type="entry name" value="Acyl_transferase_dom"/>
</dbReference>
<dbReference type="Pfam" id="PF08242">
    <property type="entry name" value="Methyltransf_12"/>
    <property type="match status" value="1"/>
</dbReference>
<dbReference type="GO" id="GO:0031177">
    <property type="term" value="F:phosphopantetheine binding"/>
    <property type="evidence" value="ECO:0007669"/>
    <property type="project" value="InterPro"/>
</dbReference>
<proteinExistence type="predicted"/>
<dbReference type="InterPro" id="IPR020806">
    <property type="entry name" value="PKS_PP-bd"/>
</dbReference>
<dbReference type="InterPro" id="IPR013968">
    <property type="entry name" value="PKS_KR"/>
</dbReference>
<dbReference type="CDD" id="cd06186">
    <property type="entry name" value="NOX_Duox_like_FAD_NADP"/>
    <property type="match status" value="1"/>
</dbReference>
<dbReference type="Pfam" id="PF00107">
    <property type="entry name" value="ADH_zinc_N"/>
    <property type="match status" value="1"/>
</dbReference>
<evidence type="ECO:0000256" key="6">
    <source>
        <dbReference type="ARBA" id="ARBA00022857"/>
    </source>
</evidence>
<feature type="chain" id="PRO_5026182968" evidence="15">
    <location>
        <begin position="27"/>
        <end position="3259"/>
    </location>
</feature>
<feature type="domain" description="Ketosynthase family 3 (KS3)" evidence="17">
    <location>
        <begin position="841"/>
        <end position="1264"/>
    </location>
</feature>
<dbReference type="InterPro" id="IPR036736">
    <property type="entry name" value="ACP-like_sf"/>
</dbReference>
<evidence type="ECO:0000256" key="4">
    <source>
        <dbReference type="ARBA" id="ARBA00022679"/>
    </source>
</evidence>
<dbReference type="GO" id="GO:0004312">
    <property type="term" value="F:fatty acid synthase activity"/>
    <property type="evidence" value="ECO:0007669"/>
    <property type="project" value="TreeGrafter"/>
</dbReference>
<dbReference type="Pfam" id="PF02801">
    <property type="entry name" value="Ketoacyl-synt_C"/>
    <property type="match status" value="1"/>
</dbReference>
<dbReference type="Pfam" id="PF21089">
    <property type="entry name" value="PKS_DH_N"/>
    <property type="match status" value="1"/>
</dbReference>
<evidence type="ECO:0000256" key="11">
    <source>
        <dbReference type="ARBA" id="ARBA00023268"/>
    </source>
</evidence>
<dbReference type="Pfam" id="PF00698">
    <property type="entry name" value="Acyl_transf_1"/>
    <property type="match status" value="1"/>
</dbReference>
<dbReference type="SUPFAM" id="SSF53901">
    <property type="entry name" value="Thiolase-like"/>
    <property type="match status" value="1"/>
</dbReference>
<feature type="domain" description="PKS/mFAS DH" evidence="18">
    <location>
        <begin position="1727"/>
        <end position="2012"/>
    </location>
</feature>
<dbReference type="SUPFAM" id="SSF52151">
    <property type="entry name" value="FabD/lysophospholipase-like"/>
    <property type="match status" value="1"/>
</dbReference>
<feature type="transmembrane region" description="Helical" evidence="14">
    <location>
        <begin position="238"/>
        <end position="256"/>
    </location>
</feature>
<dbReference type="InterPro" id="IPR014031">
    <property type="entry name" value="Ketoacyl_synth_C"/>
</dbReference>
<feature type="transmembrane region" description="Helical" evidence="14">
    <location>
        <begin position="177"/>
        <end position="198"/>
    </location>
</feature>
<keyword evidence="10 14" id="KW-0472">Membrane</keyword>
<evidence type="ECO:0000256" key="3">
    <source>
        <dbReference type="ARBA" id="ARBA00022553"/>
    </source>
</evidence>
<dbReference type="InterPro" id="IPR049552">
    <property type="entry name" value="PKS_DH_N"/>
</dbReference>
<dbReference type="InterPro" id="IPR016039">
    <property type="entry name" value="Thiolase-like"/>
</dbReference>
<dbReference type="PROSITE" id="PS52019">
    <property type="entry name" value="PKS_MFAS_DH"/>
    <property type="match status" value="1"/>
</dbReference>
<dbReference type="InterPro" id="IPR049900">
    <property type="entry name" value="PKS_mFAS_DH"/>
</dbReference>
<keyword evidence="9" id="KW-0406">Ion transport</keyword>
<dbReference type="SFLD" id="SFLDS00052">
    <property type="entry name" value="Ferric_Reductase_Domain"/>
    <property type="match status" value="1"/>
</dbReference>
<dbReference type="InterPro" id="IPR013217">
    <property type="entry name" value="Methyltransf_12"/>
</dbReference>
<comment type="subcellular location">
    <subcellularLocation>
        <location evidence="1">Membrane</location>
        <topology evidence="1">Multi-pass membrane protein</topology>
    </subcellularLocation>
</comment>
<dbReference type="SMART" id="SM00829">
    <property type="entry name" value="PKS_ER"/>
    <property type="match status" value="1"/>
</dbReference>
<evidence type="ECO:0000259" key="18">
    <source>
        <dbReference type="PROSITE" id="PS52019"/>
    </source>
</evidence>
<dbReference type="SMART" id="SM00823">
    <property type="entry name" value="PKS_PP"/>
    <property type="match status" value="1"/>
</dbReference>
<feature type="active site" description="Proton acceptor; for dehydratase activity" evidence="13">
    <location>
        <position position="1759"/>
    </location>
</feature>
<evidence type="ECO:0000259" key="16">
    <source>
        <dbReference type="PROSITE" id="PS50075"/>
    </source>
</evidence>
<dbReference type="GO" id="GO:0016020">
    <property type="term" value="C:membrane"/>
    <property type="evidence" value="ECO:0007669"/>
    <property type="project" value="UniProtKB-SubCell"/>
</dbReference>
<evidence type="ECO:0000256" key="8">
    <source>
        <dbReference type="ARBA" id="ARBA00023002"/>
    </source>
</evidence>
<dbReference type="InterPro" id="IPR020843">
    <property type="entry name" value="ER"/>
</dbReference>
<protein>
    <submittedName>
        <fullName evidence="19">Uncharacterized protein</fullName>
    </submittedName>
</protein>
<organism evidence="19">
    <name type="scientific">Gibberella zeae</name>
    <name type="common">Wheat head blight fungus</name>
    <name type="synonym">Fusarium graminearum</name>
    <dbReference type="NCBI Taxonomy" id="5518"/>
    <lineage>
        <taxon>Eukaryota</taxon>
        <taxon>Fungi</taxon>
        <taxon>Dikarya</taxon>
        <taxon>Ascomycota</taxon>
        <taxon>Pezizomycotina</taxon>
        <taxon>Sordariomycetes</taxon>
        <taxon>Hypocreomycetidae</taxon>
        <taxon>Hypocreales</taxon>
        <taxon>Nectriaceae</taxon>
        <taxon>Fusarium</taxon>
    </lineage>
</organism>
<keyword evidence="12" id="KW-0012">Acyltransferase</keyword>
<dbReference type="Pfam" id="PF14765">
    <property type="entry name" value="PS-DH"/>
    <property type="match status" value="1"/>
</dbReference>
<keyword evidence="6" id="KW-0521">NADP</keyword>
<dbReference type="PROSITE" id="PS50075">
    <property type="entry name" value="CARRIER"/>
    <property type="match status" value="1"/>
</dbReference>
<feature type="region of interest" description="C-terminal hotdog fold" evidence="13">
    <location>
        <begin position="1866"/>
        <end position="2012"/>
    </location>
</feature>
<dbReference type="CDD" id="cd00833">
    <property type="entry name" value="PKS"/>
    <property type="match status" value="1"/>
</dbReference>
<dbReference type="PROSITE" id="PS52004">
    <property type="entry name" value="KS3_2"/>
    <property type="match status" value="1"/>
</dbReference>
<dbReference type="EMBL" id="CAAKMV010000137">
    <property type="protein sequence ID" value="VIO59090.1"/>
    <property type="molecule type" value="Genomic_DNA"/>
</dbReference>
<dbReference type="Gene3D" id="3.40.366.10">
    <property type="entry name" value="Malonyl-Coenzyme A Acyl Carrier Protein, domain 2"/>
    <property type="match status" value="1"/>
</dbReference>
<feature type="transmembrane region" description="Helical" evidence="14">
    <location>
        <begin position="590"/>
        <end position="613"/>
    </location>
</feature>
<dbReference type="InterPro" id="IPR049551">
    <property type="entry name" value="PKS_DH_C"/>
</dbReference>
<name>A0A4E9DXW8_GIBZA</name>
<feature type="transmembrane region" description="Helical" evidence="14">
    <location>
        <begin position="381"/>
        <end position="401"/>
    </location>
</feature>
<dbReference type="SMART" id="SM00825">
    <property type="entry name" value="PKS_KS"/>
    <property type="match status" value="1"/>
</dbReference>
<dbReference type="Pfam" id="PF01794">
    <property type="entry name" value="Ferric_reduct"/>
    <property type="match status" value="1"/>
</dbReference>
<dbReference type="PANTHER" id="PTHR43775:SF28">
    <property type="entry name" value="SYNTHASE, PUTATIVE-RELATED"/>
    <property type="match status" value="1"/>
</dbReference>
<dbReference type="InterPro" id="IPR011032">
    <property type="entry name" value="GroES-like_sf"/>
</dbReference>
<dbReference type="Pfam" id="PF08659">
    <property type="entry name" value="KR"/>
    <property type="match status" value="1"/>
</dbReference>
<keyword evidence="8" id="KW-0560">Oxidoreductase</keyword>
<evidence type="ECO:0000313" key="19">
    <source>
        <dbReference type="EMBL" id="VIO59090.1"/>
    </source>
</evidence>
<dbReference type="SUPFAM" id="SSF53335">
    <property type="entry name" value="S-adenosyl-L-methionine-dependent methyltransferases"/>
    <property type="match status" value="1"/>
</dbReference>
<dbReference type="Gene3D" id="3.90.180.10">
    <property type="entry name" value="Medium-chain alcohol dehydrogenases, catalytic domain"/>
    <property type="match status" value="1"/>
</dbReference>
<dbReference type="InterPro" id="IPR009081">
    <property type="entry name" value="PP-bd_ACP"/>
</dbReference>
<dbReference type="Pfam" id="PF00109">
    <property type="entry name" value="ketoacyl-synt"/>
    <property type="match status" value="1"/>
</dbReference>
<dbReference type="InterPro" id="IPR013130">
    <property type="entry name" value="Fe3_Rdtase_TM_dom"/>
</dbReference>
<dbReference type="SUPFAM" id="SSF47336">
    <property type="entry name" value="ACP-like"/>
    <property type="match status" value="1"/>
</dbReference>
<dbReference type="GO" id="GO:0044550">
    <property type="term" value="P:secondary metabolite biosynthetic process"/>
    <property type="evidence" value="ECO:0007669"/>
    <property type="project" value="UniProtKB-ARBA"/>
</dbReference>
<dbReference type="InterPro" id="IPR020841">
    <property type="entry name" value="PKS_Beta-ketoAc_synthase_dom"/>
</dbReference>
<dbReference type="SMART" id="SM00822">
    <property type="entry name" value="PKS_KR"/>
    <property type="match status" value="1"/>
</dbReference>
<dbReference type="Gene3D" id="3.40.50.720">
    <property type="entry name" value="NAD(P)-binding Rossmann-like Domain"/>
    <property type="match status" value="2"/>
</dbReference>
<dbReference type="InterPro" id="IPR013149">
    <property type="entry name" value="ADH-like_C"/>
</dbReference>
<accession>A0A4E9DXW8</accession>
<keyword evidence="15" id="KW-0732">Signal</keyword>
<dbReference type="Pfam" id="PF08240">
    <property type="entry name" value="ADH_N"/>
    <property type="match status" value="1"/>
</dbReference>
<keyword evidence="9" id="KW-0813">Transport</keyword>
<evidence type="ECO:0000256" key="10">
    <source>
        <dbReference type="ARBA" id="ARBA00023136"/>
    </source>
</evidence>
<evidence type="ECO:0000256" key="2">
    <source>
        <dbReference type="ARBA" id="ARBA00022450"/>
    </source>
</evidence>
<dbReference type="InterPro" id="IPR039261">
    <property type="entry name" value="FNR_nucleotide-bd"/>
</dbReference>
<dbReference type="SFLD" id="SFLDG01168">
    <property type="entry name" value="Ferric_reductase_subgroup_(FRE"/>
    <property type="match status" value="1"/>
</dbReference>
<dbReference type="InterPro" id="IPR036291">
    <property type="entry name" value="NAD(P)-bd_dom_sf"/>
</dbReference>
<dbReference type="PANTHER" id="PTHR43775">
    <property type="entry name" value="FATTY ACID SYNTHASE"/>
    <property type="match status" value="1"/>
</dbReference>
<dbReference type="InterPro" id="IPR029063">
    <property type="entry name" value="SAM-dependent_MTases_sf"/>
</dbReference>
<evidence type="ECO:0000256" key="13">
    <source>
        <dbReference type="PROSITE-ProRule" id="PRU01363"/>
    </source>
</evidence>
<reference evidence="19" key="1">
    <citation type="submission" date="2019-04" db="EMBL/GenBank/DDBJ databases">
        <authorList>
            <person name="Melise S."/>
            <person name="Noan J."/>
            <person name="Okalmin O."/>
        </authorList>
    </citation>
    <scope>NUCLEOTIDE SEQUENCE</scope>
    <source>
        <strain evidence="19">FN9</strain>
    </source>
</reference>
<dbReference type="InterPro" id="IPR042104">
    <property type="entry name" value="PKS_dehydratase_sf"/>
</dbReference>
<dbReference type="Pfam" id="PF23114">
    <property type="entry name" value="NAD-bd_HRPKS_sdrA"/>
    <property type="match status" value="1"/>
</dbReference>
<dbReference type="InterPro" id="IPR032821">
    <property type="entry name" value="PKS_assoc"/>
</dbReference>
<keyword evidence="4" id="KW-0808">Transferase</keyword>
<feature type="active site" description="Proton donor; for dehydratase activity" evidence="13">
    <location>
        <position position="1926"/>
    </location>
</feature>
<dbReference type="SMART" id="SM00827">
    <property type="entry name" value="PKS_AT"/>
    <property type="match status" value="1"/>
</dbReference>
<dbReference type="InterPro" id="IPR016035">
    <property type="entry name" value="Acyl_Trfase/lysoPLipase"/>
</dbReference>
<dbReference type="SMART" id="SM00826">
    <property type="entry name" value="PKS_DH"/>
    <property type="match status" value="1"/>
</dbReference>
<dbReference type="InterPro" id="IPR016036">
    <property type="entry name" value="Malonyl_transacylase_ACP-bd"/>
</dbReference>